<comment type="caution">
    <text evidence="3">The sequence shown here is derived from an EMBL/GenBank/DDBJ whole genome shotgun (WGS) entry which is preliminary data.</text>
</comment>
<keyword evidence="2" id="KW-1133">Transmembrane helix</keyword>
<organism evidence="3 4">
    <name type="scientific">Gallintestinimicrobium propionicum</name>
    <dbReference type="NCBI Taxonomy" id="2981770"/>
    <lineage>
        <taxon>Bacteria</taxon>
        <taxon>Bacillati</taxon>
        <taxon>Bacillota</taxon>
        <taxon>Clostridia</taxon>
        <taxon>Lachnospirales</taxon>
        <taxon>Lachnospiraceae</taxon>
        <taxon>Gallintestinimicrobium</taxon>
    </lineage>
</organism>
<keyword evidence="2" id="KW-0812">Transmembrane</keyword>
<evidence type="ECO:0000313" key="3">
    <source>
        <dbReference type="EMBL" id="MCC2167101.1"/>
    </source>
</evidence>
<dbReference type="AlphaFoldDB" id="A0AAE3DND3"/>
<proteinExistence type="predicted"/>
<name>A0AAE3DND3_9FIRM</name>
<feature type="compositionally biased region" description="Basic and acidic residues" evidence="1">
    <location>
        <begin position="266"/>
        <end position="275"/>
    </location>
</feature>
<dbReference type="Pfam" id="PF10112">
    <property type="entry name" value="Halogen_Hydrol"/>
    <property type="match status" value="1"/>
</dbReference>
<keyword evidence="4" id="KW-1185">Reference proteome</keyword>
<dbReference type="Proteomes" id="UP001199355">
    <property type="component" value="Unassembled WGS sequence"/>
</dbReference>
<evidence type="ECO:0000313" key="4">
    <source>
        <dbReference type="Proteomes" id="UP001199355"/>
    </source>
</evidence>
<feature type="transmembrane region" description="Helical" evidence="2">
    <location>
        <begin position="160"/>
        <end position="178"/>
    </location>
</feature>
<evidence type="ECO:0000256" key="2">
    <source>
        <dbReference type="SAM" id="Phobius"/>
    </source>
</evidence>
<dbReference type="RefSeq" id="WP_308727943.1">
    <property type="nucleotide sequence ID" value="NZ_JAJEQF010000009.1"/>
</dbReference>
<sequence>MSDKQDFSEIGDRIKDAVQDAVNSGDFGQLNHVINDSVNGALDEVRWQVNQAHERVYKRTDKTVEYKSAKRSIASSYSTSQSPYRRQMEQKQRYTTAKQYQRPDGTIVYKNTINVPQIFVKKGKVSGVLLSVFGGIGLGTFGLTALIMAIIWAATSSASLGGMTILFGLMAAACGGVLKRGGGLCKRLGRAERYLKLAGEEMYIRISELSEKTGWTPKKLGRDIRTMIESGMFPEGHMDEKNDIFVIDDETWEQYLEEKEEYEQQLAEKKRKELTADAGQSAGGANRADGKAAGQNQTADGAAAHSEEALTKEAQIEKDGQAYMERLRELNIQIPGEVISNKLYKLDYLLKRIFQTLREHPEKSDQMRRFMEYYLPTTVKLVESYAEFDSAGVEGENIRTAKEEIEKTMDTINEAFEKLLDDLYQNAAFEASADARVLKTVLAQDGYMKSDFEKQEE</sequence>
<feature type="transmembrane region" description="Helical" evidence="2">
    <location>
        <begin position="128"/>
        <end position="154"/>
    </location>
</feature>
<reference evidence="3 4" key="1">
    <citation type="submission" date="2021-10" db="EMBL/GenBank/DDBJ databases">
        <title>Anaerobic single-cell dispensing facilitates the cultivation of human gut bacteria.</title>
        <authorList>
            <person name="Afrizal A."/>
        </authorList>
    </citation>
    <scope>NUCLEOTIDE SEQUENCE [LARGE SCALE GENOMIC DNA]</scope>
    <source>
        <strain evidence="3 4">CLA-AA-H244</strain>
    </source>
</reference>
<dbReference type="EMBL" id="JAJEQF010000009">
    <property type="protein sequence ID" value="MCC2167101.1"/>
    <property type="molecule type" value="Genomic_DNA"/>
</dbReference>
<feature type="region of interest" description="Disordered" evidence="1">
    <location>
        <begin position="266"/>
        <end position="310"/>
    </location>
</feature>
<evidence type="ECO:0000256" key="1">
    <source>
        <dbReference type="SAM" id="MobiDB-lite"/>
    </source>
</evidence>
<protein>
    <submittedName>
        <fullName evidence="3">5-bromo-4-chloroindolyl phosphate hydrolysis family protein</fullName>
    </submittedName>
</protein>
<keyword evidence="2" id="KW-0472">Membrane</keyword>
<dbReference type="InterPro" id="IPR018770">
    <property type="entry name" value="ChloroindolylP_hydrolase"/>
</dbReference>
<accession>A0AAE3DND3</accession>
<gene>
    <name evidence="3" type="ORF">LKD45_05235</name>
</gene>